<accession>A0ABW9XNV3</accession>
<organism evidence="2 3">
    <name type="scientific">Paenibacillus glycinis</name>
    <dbReference type="NCBI Taxonomy" id="2697035"/>
    <lineage>
        <taxon>Bacteria</taxon>
        <taxon>Bacillati</taxon>
        <taxon>Bacillota</taxon>
        <taxon>Bacilli</taxon>
        <taxon>Bacillales</taxon>
        <taxon>Paenibacillaceae</taxon>
        <taxon>Paenibacillus</taxon>
    </lineage>
</organism>
<dbReference type="Proteomes" id="UP000665561">
    <property type="component" value="Unassembled WGS sequence"/>
</dbReference>
<keyword evidence="1" id="KW-1133">Transmembrane helix</keyword>
<evidence type="ECO:0000256" key="1">
    <source>
        <dbReference type="SAM" id="Phobius"/>
    </source>
</evidence>
<reference evidence="2 3" key="1">
    <citation type="submission" date="2020-01" db="EMBL/GenBank/DDBJ databases">
        <title>Paenibacillus soybeanensis sp. nov. isolated from the nodules of soybean (Glycine max(L.) Merr).</title>
        <authorList>
            <person name="Wang H."/>
        </authorList>
    </citation>
    <scope>NUCLEOTIDE SEQUENCE [LARGE SCALE GENOMIC DNA]</scope>
    <source>
        <strain evidence="2 3">T1</strain>
    </source>
</reference>
<comment type="caution">
    <text evidence="2">The sequence shown here is derived from an EMBL/GenBank/DDBJ whole genome shotgun (WGS) entry which is preliminary data.</text>
</comment>
<keyword evidence="1" id="KW-0812">Transmembrane</keyword>
<sequence length="683" mass="70273">MSIFTTFLNLLKKDPATDGEEMFNIQTMLNENWDKIDAAIGLKAGNADVRVASTSNIVLSGLQSVDGVVLQAGDRVLVAGQTAGEQNGIYVAASGAWARAADADTSAKLASGLSVYVREGTVNAKTEWRLSSTGVAIVGTTPLGFTLMSGAGSVGSAQIAAKAITQAKIADKAVGSGQIADGAVGATQITPGAVTDTVIGNRIVDDTIAAASGSDTPTRLLGKLANMMKGITGKSNWYTAPRTTLENAVRLNGDTMTGPLKVSTTARELIVGTWGDVSTNSTGYTLFANNAYAGDPDNYYFSNDHATMGARGIRLRAGSNGIEYFDTGSMETTAGTEFTPVWTSLTPSAEAAANRLILRDASGRGKVAAPAASDDIARKDTVDAVQSNLATHIGTGGAAHAVATQTAAGFASASDKTKLDGIAAGANNYVHPSGDGNLHVPATSTSSNGKVLKAGSTAGSAAWGSVAFSEIASKPTTLAGYGITDVISTRLNNGMLEVYDGMGWIPVNGNFTYAQSNNIQYIDTVQRSFTPVQAGTGSNYLVYTWTPSYDGFINVQADLTITNGQVASLVAGSMIWGRQTFGNLAGMPLMSTYSEDSQQPQVNLFSPVGTLISSFNGSIYTYTVPGSAGSVVSGTASATAVGMLAVFAGVTIYFFLHGVANSGQNGPATIKNFQIKYTKVASG</sequence>
<name>A0ABW9XNV3_9BACL</name>
<evidence type="ECO:0000313" key="3">
    <source>
        <dbReference type="Proteomes" id="UP000665561"/>
    </source>
</evidence>
<gene>
    <name evidence="2" type="ORF">GT019_10565</name>
</gene>
<evidence type="ECO:0000313" key="2">
    <source>
        <dbReference type="EMBL" id="NBD24313.1"/>
    </source>
</evidence>
<feature type="transmembrane region" description="Helical" evidence="1">
    <location>
        <begin position="636"/>
        <end position="656"/>
    </location>
</feature>
<protein>
    <submittedName>
        <fullName evidence="2">Uncharacterized protein</fullName>
    </submittedName>
</protein>
<dbReference type="EMBL" id="JAAAMV010000005">
    <property type="protein sequence ID" value="NBD24313.1"/>
    <property type="molecule type" value="Genomic_DNA"/>
</dbReference>
<keyword evidence="3" id="KW-1185">Reference proteome</keyword>
<keyword evidence="1" id="KW-0472">Membrane</keyword>
<dbReference type="RefSeq" id="WP_161743108.1">
    <property type="nucleotide sequence ID" value="NZ_JAAAMV010000005.1"/>
</dbReference>
<proteinExistence type="predicted"/>